<dbReference type="GO" id="GO:0009306">
    <property type="term" value="P:protein secretion"/>
    <property type="evidence" value="ECO:0007669"/>
    <property type="project" value="InterPro"/>
</dbReference>
<evidence type="ECO:0000256" key="4">
    <source>
        <dbReference type="ARBA" id="ARBA00022448"/>
    </source>
</evidence>
<dbReference type="STRING" id="108015.GA0061099_1001952"/>
<dbReference type="InterPro" id="IPR029025">
    <property type="entry name" value="T3SS_substrate_exporter_C"/>
</dbReference>
<dbReference type="PRINTS" id="PR00950">
    <property type="entry name" value="TYPE3IMSPROT"/>
</dbReference>
<comment type="similarity">
    <text evidence="2 13">Belongs to the type III secretion exporter family.</text>
</comment>
<dbReference type="Proteomes" id="UP000051380">
    <property type="component" value="Unassembled WGS sequence"/>
</dbReference>
<feature type="region of interest" description="Disordered" evidence="14">
    <location>
        <begin position="1"/>
        <end position="24"/>
    </location>
</feature>
<dbReference type="GO" id="GO:0005886">
    <property type="term" value="C:plasma membrane"/>
    <property type="evidence" value="ECO:0007669"/>
    <property type="project" value="UniProtKB-SubCell"/>
</dbReference>
<evidence type="ECO:0000256" key="10">
    <source>
        <dbReference type="ARBA" id="ARBA00023136"/>
    </source>
</evidence>
<feature type="compositionally biased region" description="Basic and acidic residues" evidence="14">
    <location>
        <begin position="7"/>
        <end position="24"/>
    </location>
</feature>
<dbReference type="SUPFAM" id="SSF160544">
    <property type="entry name" value="EscU C-terminal domain-like"/>
    <property type="match status" value="1"/>
</dbReference>
<dbReference type="NCBIfam" id="TIGR00328">
    <property type="entry name" value="flhB"/>
    <property type="match status" value="1"/>
</dbReference>
<organism evidence="15 16">
    <name type="scientific">Bradyrhizobium yuanmingense</name>
    <dbReference type="NCBI Taxonomy" id="108015"/>
    <lineage>
        <taxon>Bacteria</taxon>
        <taxon>Pseudomonadati</taxon>
        <taxon>Pseudomonadota</taxon>
        <taxon>Alphaproteobacteria</taxon>
        <taxon>Hyphomicrobiales</taxon>
        <taxon>Nitrobacteraceae</taxon>
        <taxon>Bradyrhizobium</taxon>
    </lineage>
</organism>
<evidence type="ECO:0000256" key="9">
    <source>
        <dbReference type="ARBA" id="ARBA00022989"/>
    </source>
</evidence>
<keyword evidence="15" id="KW-0966">Cell projection</keyword>
<reference evidence="15 16" key="1">
    <citation type="submission" date="2015-09" db="EMBL/GenBank/DDBJ databases">
        <title>Draft Genome Sequence of the Strain BR 3267 (Bradyrhizobium yuanmingense) recommended as inoculant for cowpea in Brazil.</title>
        <authorList>
            <person name="Simoes-Araujo J.L."/>
            <person name="Zilli J.E."/>
        </authorList>
    </citation>
    <scope>NUCLEOTIDE SEQUENCE [LARGE SCALE GENOMIC DNA]</scope>
    <source>
        <strain evidence="15 16">BR3267</strain>
    </source>
</reference>
<evidence type="ECO:0000256" key="6">
    <source>
        <dbReference type="ARBA" id="ARBA00022692"/>
    </source>
</evidence>
<dbReference type="Gene3D" id="6.10.250.2080">
    <property type="match status" value="1"/>
</dbReference>
<keyword evidence="10 13" id="KW-0472">Membrane</keyword>
<dbReference type="RefSeq" id="WP_057030119.1">
    <property type="nucleotide sequence ID" value="NZ_LJYF01000042.1"/>
</dbReference>
<dbReference type="InterPro" id="IPR006136">
    <property type="entry name" value="FlhB"/>
</dbReference>
<evidence type="ECO:0000256" key="14">
    <source>
        <dbReference type="SAM" id="MobiDB-lite"/>
    </source>
</evidence>
<dbReference type="AlphaFoldDB" id="A0A0R3BT56"/>
<evidence type="ECO:0000256" key="3">
    <source>
        <dbReference type="ARBA" id="ARBA00021622"/>
    </source>
</evidence>
<dbReference type="FunFam" id="3.40.1690.10:FF:000001">
    <property type="entry name" value="Flagellar biosynthetic protein FlhB"/>
    <property type="match status" value="1"/>
</dbReference>
<keyword evidence="11 13" id="KW-1006">Bacterial flagellum protein export</keyword>
<gene>
    <name evidence="13 15" type="primary">flhB</name>
    <name evidence="15" type="ORF">AOQ72_01920</name>
</gene>
<evidence type="ECO:0000256" key="13">
    <source>
        <dbReference type="RuleBase" id="RU364091"/>
    </source>
</evidence>
<feature type="transmembrane region" description="Helical" evidence="13">
    <location>
        <begin position="188"/>
        <end position="214"/>
    </location>
</feature>
<keyword evidence="15" id="KW-0969">Cilium</keyword>
<protein>
    <recommendedName>
        <fullName evidence="3 13">Flagellar biosynthetic protein FlhB</fullName>
    </recommendedName>
</protein>
<keyword evidence="6 13" id="KW-0812">Transmembrane</keyword>
<evidence type="ECO:0000256" key="1">
    <source>
        <dbReference type="ARBA" id="ARBA00004651"/>
    </source>
</evidence>
<feature type="transmembrane region" description="Helical" evidence="13">
    <location>
        <begin position="34"/>
        <end position="55"/>
    </location>
</feature>
<evidence type="ECO:0000313" key="16">
    <source>
        <dbReference type="Proteomes" id="UP000051380"/>
    </source>
</evidence>
<evidence type="ECO:0000256" key="2">
    <source>
        <dbReference type="ARBA" id="ARBA00010690"/>
    </source>
</evidence>
<comment type="subcellular location">
    <subcellularLocation>
        <location evidence="1">Cell membrane</location>
        <topology evidence="1">Multi-pass membrane protein</topology>
    </subcellularLocation>
</comment>
<sequence length="361" mass="40110">MAETSDQESKTEEPTEKKVRDALEQGKIPVSREASIFASMAALMVIQAFLIGQGVQQLTPTLKSLLDDPEGFPLSTGADAQNLLTVVGLQALRFLVPLVVILVVFGLAASLLQNAPRLVLERIKPDMSRISPVSGWKRLFGTQGLIEFAKSLFKLAAVTAVVAFVLRASEARAFEAMYTDPVALPEMILNIAMRIVSAICIATIVLVAIDLAWARFHWRRELRMTKQEIKDEHKQAEGDPLIKARLRSLARDRSRQRMIASASRATLVIANPTHFAIALRYKREENAAPLVVAKGMDVIALKIREIAEQNRIPVIENKALARSLYEAVQVDQVIPAEFFRPVAEIIYFLQSKQAPRPENVR</sequence>
<keyword evidence="4 13" id="KW-0813">Transport</keyword>
<dbReference type="OrthoDB" id="9807950at2"/>
<evidence type="ECO:0000256" key="7">
    <source>
        <dbReference type="ARBA" id="ARBA00022795"/>
    </source>
</evidence>
<keyword evidence="7 13" id="KW-1005">Bacterial flagellum biogenesis</keyword>
<proteinExistence type="inferred from homology"/>
<comment type="caution">
    <text evidence="15">The sequence shown here is derived from an EMBL/GenBank/DDBJ whole genome shotgun (WGS) entry which is preliminary data.</text>
</comment>
<dbReference type="PANTHER" id="PTHR30531:SF12">
    <property type="entry name" value="FLAGELLAR BIOSYNTHETIC PROTEIN FLHB"/>
    <property type="match status" value="1"/>
</dbReference>
<dbReference type="InterPro" id="IPR006135">
    <property type="entry name" value="T3SS_substrate_exporter"/>
</dbReference>
<keyword evidence="9 13" id="KW-1133">Transmembrane helix</keyword>
<keyword evidence="8 13" id="KW-0653">Protein transport</keyword>
<name>A0A0R3BT56_9BRAD</name>
<dbReference type="Pfam" id="PF01312">
    <property type="entry name" value="Bac_export_2"/>
    <property type="match status" value="1"/>
</dbReference>
<dbReference type="PANTHER" id="PTHR30531">
    <property type="entry name" value="FLAGELLAR BIOSYNTHETIC PROTEIN FLHB"/>
    <property type="match status" value="1"/>
</dbReference>
<evidence type="ECO:0000256" key="5">
    <source>
        <dbReference type="ARBA" id="ARBA00022475"/>
    </source>
</evidence>
<dbReference type="EMBL" id="LJYF01000042">
    <property type="protein sequence ID" value="KRP88335.1"/>
    <property type="molecule type" value="Genomic_DNA"/>
</dbReference>
<evidence type="ECO:0000256" key="11">
    <source>
        <dbReference type="ARBA" id="ARBA00023225"/>
    </source>
</evidence>
<comment type="caution">
    <text evidence="13">Lacks conserved residue(s) required for the propagation of feature annotation.</text>
</comment>
<comment type="function">
    <text evidence="12 13">Required for formation of the rod structure in the basal body of the flagellar apparatus. Together with FliI and FliH, may constitute the export apparatus of flagellin.</text>
</comment>
<dbReference type="Gene3D" id="3.40.1690.10">
    <property type="entry name" value="secretion proteins EscU"/>
    <property type="match status" value="1"/>
</dbReference>
<dbReference type="GO" id="GO:0044780">
    <property type="term" value="P:bacterial-type flagellum assembly"/>
    <property type="evidence" value="ECO:0007669"/>
    <property type="project" value="InterPro"/>
</dbReference>
<keyword evidence="5 13" id="KW-1003">Cell membrane</keyword>
<evidence type="ECO:0000256" key="12">
    <source>
        <dbReference type="ARBA" id="ARBA00025078"/>
    </source>
</evidence>
<feature type="transmembrane region" description="Helical" evidence="13">
    <location>
        <begin position="91"/>
        <end position="112"/>
    </location>
</feature>
<evidence type="ECO:0000256" key="8">
    <source>
        <dbReference type="ARBA" id="ARBA00022927"/>
    </source>
</evidence>
<evidence type="ECO:0000313" key="15">
    <source>
        <dbReference type="EMBL" id="KRP88335.1"/>
    </source>
</evidence>
<accession>A0A0R3BT56</accession>
<keyword evidence="15" id="KW-0282">Flagellum</keyword>